<dbReference type="CDD" id="cd00303">
    <property type="entry name" value="retropepsin_like"/>
    <property type="match status" value="1"/>
</dbReference>
<dbReference type="InterPro" id="IPR043502">
    <property type="entry name" value="DNA/RNA_pol_sf"/>
</dbReference>
<dbReference type="SUPFAM" id="SSF56672">
    <property type="entry name" value="DNA/RNA polymerases"/>
    <property type="match status" value="1"/>
</dbReference>
<dbReference type="EMBL" id="BQNB010019557">
    <property type="protein sequence ID" value="GJT86555.1"/>
    <property type="molecule type" value="Genomic_DNA"/>
</dbReference>
<dbReference type="Gene3D" id="3.10.10.10">
    <property type="entry name" value="HIV Type 1 Reverse Transcriptase, subunit A, domain 1"/>
    <property type="match status" value="1"/>
</dbReference>
<feature type="domain" description="Reverse transcriptase" evidence="2">
    <location>
        <begin position="770"/>
        <end position="857"/>
    </location>
</feature>
<name>A0ABQ5HF81_9ASTR</name>
<feature type="compositionally biased region" description="Polar residues" evidence="1">
    <location>
        <begin position="419"/>
        <end position="438"/>
    </location>
</feature>
<feature type="compositionally biased region" description="Polar residues" evidence="1">
    <location>
        <begin position="387"/>
        <end position="404"/>
    </location>
</feature>
<dbReference type="Proteomes" id="UP001151760">
    <property type="component" value="Unassembled WGS sequence"/>
</dbReference>
<protein>
    <submittedName>
        <fullName evidence="3">Reverse transcriptase domain-containing protein</fullName>
    </submittedName>
</protein>
<keyword evidence="3" id="KW-0548">Nucleotidyltransferase</keyword>
<evidence type="ECO:0000313" key="3">
    <source>
        <dbReference type="EMBL" id="GJT86555.1"/>
    </source>
</evidence>
<gene>
    <name evidence="3" type="ORF">Tco_1068272</name>
</gene>
<sequence length="868" mass="98223">MRTRSQARRRRQPQVRQPSVESPNLEKPNNNQETFNPPIVTMDDNRTMAQLLEAPTEGYEDAIVVPEITANNFEIKHGLLNPCSKQAIFWTYKEDPHPTTDYFQQDHFYDEVPERPKYGMPHQGFQNCINTIHTIMAKIQMIKIFIELTAAGGNFLDKMPRECLKIIESKSKVRQSRSKAIVSKVSTSSSTPAVSSDVAELKDMVRALILDKKNQTPAPAPVKAIEQSCVTCGGGHSYQNCPATNDYRDNIQEYVSQAAAVNYNQGNASYRPQMVANQIRPPDFPPMQNHQNNQNRGINFNQNRGNNLNQNRGNNFNQGQVYQPQINQPPTFQAPPYQAPAPAHPTPGVSKSDFDHYVKANDAVMQNMQNQMANITDLITKFVNSNTASTSGSGHLSKQQNTPLLTPKETENEPEVTKDTVQPSTENIQPPVVQTNDQIGEPVVASKTKPTLPYPSRANKEKFREKDDLLASKFMEIFRNLHFELSFADALLHMPKFAPMFRKLLNDKDKMIELTKTPVNENCSAVILKKFPEKLGDPGRFLIPCDFPEMNECLALADLGASINLMPLSIWKELSLPALTKTRMILELADRTISTPTGIAEDVFVKVGTFFFPADFVVVDYVADPRAPLILGRPFLRTARALIDVHGEQMTLRHECPIHEIKPPDKVLKSAHKRAIAWKISDIKGINPQFCTHKILMEENAKPVVQHQRRVNPKIHEVIKQEVIKLLDAGLIYPILTDRPWVSPVHCVPKKGGITVVKNEENELIPTRLVTGWRVCIDYRKLNDATRKDHFPLPFMDQMLERLAGNEYYCFLDGFFGYFQIPIDPLDQEKTTFTCPYGTFAYRRMPFGLCNAPGTFQNGYGLQSFTYD</sequence>
<evidence type="ECO:0000259" key="2">
    <source>
        <dbReference type="Pfam" id="PF00078"/>
    </source>
</evidence>
<feature type="region of interest" description="Disordered" evidence="1">
    <location>
        <begin position="1"/>
        <end position="38"/>
    </location>
</feature>
<keyword evidence="4" id="KW-1185">Reference proteome</keyword>
<feature type="compositionally biased region" description="Basic and acidic residues" evidence="1">
    <location>
        <begin position="408"/>
        <end position="418"/>
    </location>
</feature>
<dbReference type="InterPro" id="IPR053134">
    <property type="entry name" value="RNA-dir_DNA_polymerase"/>
</dbReference>
<evidence type="ECO:0000256" key="1">
    <source>
        <dbReference type="SAM" id="MobiDB-lite"/>
    </source>
</evidence>
<feature type="compositionally biased region" description="Basic residues" evidence="1">
    <location>
        <begin position="1"/>
        <end position="13"/>
    </location>
</feature>
<dbReference type="Gene3D" id="2.40.70.10">
    <property type="entry name" value="Acid Proteases"/>
    <property type="match status" value="1"/>
</dbReference>
<feature type="region of interest" description="Disordered" evidence="1">
    <location>
        <begin position="387"/>
        <end position="460"/>
    </location>
</feature>
<keyword evidence="3" id="KW-0808">Transferase</keyword>
<dbReference type="InterPro" id="IPR000477">
    <property type="entry name" value="RT_dom"/>
</dbReference>
<reference evidence="3" key="1">
    <citation type="journal article" date="2022" name="Int. J. Mol. Sci.">
        <title>Draft Genome of Tanacetum Coccineum: Genomic Comparison of Closely Related Tanacetum-Family Plants.</title>
        <authorList>
            <person name="Yamashiro T."/>
            <person name="Shiraishi A."/>
            <person name="Nakayama K."/>
            <person name="Satake H."/>
        </authorList>
    </citation>
    <scope>NUCLEOTIDE SEQUENCE</scope>
</reference>
<evidence type="ECO:0000313" key="4">
    <source>
        <dbReference type="Proteomes" id="UP001151760"/>
    </source>
</evidence>
<dbReference type="GO" id="GO:0003964">
    <property type="term" value="F:RNA-directed DNA polymerase activity"/>
    <property type="evidence" value="ECO:0007669"/>
    <property type="project" value="UniProtKB-KW"/>
</dbReference>
<dbReference type="PANTHER" id="PTHR24559">
    <property type="entry name" value="TRANSPOSON TY3-I GAG-POL POLYPROTEIN"/>
    <property type="match status" value="1"/>
</dbReference>
<accession>A0ABQ5HF81</accession>
<dbReference type="InterPro" id="IPR021109">
    <property type="entry name" value="Peptidase_aspartic_dom_sf"/>
</dbReference>
<keyword evidence="3" id="KW-0695">RNA-directed DNA polymerase</keyword>
<reference evidence="3" key="2">
    <citation type="submission" date="2022-01" db="EMBL/GenBank/DDBJ databases">
        <authorList>
            <person name="Yamashiro T."/>
            <person name="Shiraishi A."/>
            <person name="Satake H."/>
            <person name="Nakayama K."/>
        </authorList>
    </citation>
    <scope>NUCLEOTIDE SEQUENCE</scope>
</reference>
<comment type="caution">
    <text evidence="3">The sequence shown here is derived from an EMBL/GenBank/DDBJ whole genome shotgun (WGS) entry which is preliminary data.</text>
</comment>
<dbReference type="Pfam" id="PF00078">
    <property type="entry name" value="RVT_1"/>
    <property type="match status" value="1"/>
</dbReference>
<dbReference type="PANTHER" id="PTHR24559:SF444">
    <property type="entry name" value="REVERSE TRANSCRIPTASE DOMAIN-CONTAINING PROTEIN"/>
    <property type="match status" value="1"/>
</dbReference>
<proteinExistence type="predicted"/>
<organism evidence="3 4">
    <name type="scientific">Tanacetum coccineum</name>
    <dbReference type="NCBI Taxonomy" id="301880"/>
    <lineage>
        <taxon>Eukaryota</taxon>
        <taxon>Viridiplantae</taxon>
        <taxon>Streptophyta</taxon>
        <taxon>Embryophyta</taxon>
        <taxon>Tracheophyta</taxon>
        <taxon>Spermatophyta</taxon>
        <taxon>Magnoliopsida</taxon>
        <taxon>eudicotyledons</taxon>
        <taxon>Gunneridae</taxon>
        <taxon>Pentapetalae</taxon>
        <taxon>asterids</taxon>
        <taxon>campanulids</taxon>
        <taxon>Asterales</taxon>
        <taxon>Asteraceae</taxon>
        <taxon>Asteroideae</taxon>
        <taxon>Anthemideae</taxon>
        <taxon>Anthemidinae</taxon>
        <taxon>Tanacetum</taxon>
    </lineage>
</organism>
<dbReference type="CDD" id="cd01647">
    <property type="entry name" value="RT_LTR"/>
    <property type="match status" value="1"/>
</dbReference>